<evidence type="ECO:0000313" key="3">
    <source>
        <dbReference type="Proteomes" id="UP000019487"/>
    </source>
</evidence>
<dbReference type="HOGENOM" id="CLU_2251629_0_0_1"/>
<gene>
    <name evidence="2" type="ORF">SBOR_2827</name>
</gene>
<organism evidence="2 3">
    <name type="scientific">Sclerotinia borealis (strain F-4128)</name>
    <dbReference type="NCBI Taxonomy" id="1432307"/>
    <lineage>
        <taxon>Eukaryota</taxon>
        <taxon>Fungi</taxon>
        <taxon>Dikarya</taxon>
        <taxon>Ascomycota</taxon>
        <taxon>Pezizomycotina</taxon>
        <taxon>Leotiomycetes</taxon>
        <taxon>Helotiales</taxon>
        <taxon>Sclerotiniaceae</taxon>
        <taxon>Sclerotinia</taxon>
    </lineage>
</organism>
<keyword evidence="1" id="KW-1133">Transmembrane helix</keyword>
<dbReference type="EMBL" id="AYSA01000123">
    <property type="protein sequence ID" value="ESZ96826.1"/>
    <property type="molecule type" value="Genomic_DNA"/>
</dbReference>
<keyword evidence="3" id="KW-1185">Reference proteome</keyword>
<reference evidence="2 3" key="1">
    <citation type="journal article" date="2014" name="Genome Announc.">
        <title>Draft genome sequence of Sclerotinia borealis, a psychrophilic plant pathogenic fungus.</title>
        <authorList>
            <person name="Mardanov A.V."/>
            <person name="Beletsky A.V."/>
            <person name="Kadnikov V.V."/>
            <person name="Ignatov A.N."/>
            <person name="Ravin N.V."/>
        </authorList>
    </citation>
    <scope>NUCLEOTIDE SEQUENCE [LARGE SCALE GENOMIC DNA]</scope>
    <source>
        <strain evidence="3">F-4157</strain>
    </source>
</reference>
<dbReference type="AlphaFoldDB" id="W9CLY9"/>
<name>W9CLY9_SCLBF</name>
<sequence>MTSIQSAHTLQTVSTISAGIFLLILPVRIWKLYKSRIRNTHSWQGPFKAVGAWDMALDHAVLTLDESLELGDSAQDRTLDFTIYFYSCYPWPKSTSTSGESSTS</sequence>
<evidence type="ECO:0000256" key="1">
    <source>
        <dbReference type="SAM" id="Phobius"/>
    </source>
</evidence>
<proteinExistence type="predicted"/>
<protein>
    <submittedName>
        <fullName evidence="2">Uncharacterized protein</fullName>
    </submittedName>
</protein>
<accession>W9CLY9</accession>
<keyword evidence="1" id="KW-0812">Transmembrane</keyword>
<comment type="caution">
    <text evidence="2">The sequence shown here is derived from an EMBL/GenBank/DDBJ whole genome shotgun (WGS) entry which is preliminary data.</text>
</comment>
<keyword evidence="1" id="KW-0472">Membrane</keyword>
<evidence type="ECO:0000313" key="2">
    <source>
        <dbReference type="EMBL" id="ESZ96826.1"/>
    </source>
</evidence>
<dbReference type="Proteomes" id="UP000019487">
    <property type="component" value="Unassembled WGS sequence"/>
</dbReference>
<feature type="transmembrane region" description="Helical" evidence="1">
    <location>
        <begin position="12"/>
        <end position="30"/>
    </location>
</feature>